<accession>A0A918ANL1</accession>
<sequence>MTHRRDAVPRALVCAGALAAFAGLWVVLSPPPQSALAQGAAARALAAAREAPSLDAVADRVAGQLPEDARAVVVLPVAPHRPPGRAGSARVCVLVGQLDPSSVRVLSSVGGVIGSTEAPDGWQAAVSVPVPVEPPLGAALSLLLGAAVLGAAATELPRRRTAAARREEHLVRGLCELLPGLPDRAAWRLRTVLVAAGVRVLVPDGDPVDPTAHRVVGTEPTGDAALAGTVARTVRPGFADGDRVLVPPAVVVFTASRAGR</sequence>
<dbReference type="GO" id="GO:0042803">
    <property type="term" value="F:protein homodimerization activity"/>
    <property type="evidence" value="ECO:0007669"/>
    <property type="project" value="InterPro"/>
</dbReference>
<dbReference type="SUPFAM" id="SSF51064">
    <property type="entry name" value="Head domain of nucleotide exchange factor GrpE"/>
    <property type="match status" value="1"/>
</dbReference>
<evidence type="ECO:0000256" key="1">
    <source>
        <dbReference type="ARBA" id="ARBA00023186"/>
    </source>
</evidence>
<dbReference type="RefSeq" id="WP_189224777.1">
    <property type="nucleotide sequence ID" value="NZ_BMRG01000007.1"/>
</dbReference>
<comment type="caution">
    <text evidence="2">The sequence shown here is derived from an EMBL/GenBank/DDBJ whole genome shotgun (WGS) entry which is preliminary data.</text>
</comment>
<dbReference type="GO" id="GO:0006457">
    <property type="term" value="P:protein folding"/>
    <property type="evidence" value="ECO:0007669"/>
    <property type="project" value="InterPro"/>
</dbReference>
<dbReference type="EMBL" id="BMRG01000007">
    <property type="protein sequence ID" value="GGP63225.1"/>
    <property type="molecule type" value="Genomic_DNA"/>
</dbReference>
<keyword evidence="1" id="KW-0143">Chaperone</keyword>
<evidence type="ECO:0008006" key="4">
    <source>
        <dbReference type="Google" id="ProtNLM"/>
    </source>
</evidence>
<dbReference type="GO" id="GO:0000774">
    <property type="term" value="F:adenyl-nucleotide exchange factor activity"/>
    <property type="evidence" value="ECO:0007669"/>
    <property type="project" value="InterPro"/>
</dbReference>
<dbReference type="Gene3D" id="2.30.22.10">
    <property type="entry name" value="Head domain of nucleotide exchange factor GrpE"/>
    <property type="match status" value="1"/>
</dbReference>
<gene>
    <name evidence="2" type="ORF">GCM10010185_39880</name>
</gene>
<dbReference type="AlphaFoldDB" id="A0A918ANL1"/>
<dbReference type="Proteomes" id="UP000639606">
    <property type="component" value="Unassembled WGS sequence"/>
</dbReference>
<dbReference type="InterPro" id="IPR000740">
    <property type="entry name" value="GrpE"/>
</dbReference>
<keyword evidence="3" id="KW-1185">Reference proteome</keyword>
<evidence type="ECO:0000313" key="3">
    <source>
        <dbReference type="Proteomes" id="UP000639606"/>
    </source>
</evidence>
<dbReference type="GO" id="GO:0051087">
    <property type="term" value="F:protein-folding chaperone binding"/>
    <property type="evidence" value="ECO:0007669"/>
    <property type="project" value="InterPro"/>
</dbReference>
<evidence type="ECO:0000313" key="2">
    <source>
        <dbReference type="EMBL" id="GGP63225.1"/>
    </source>
</evidence>
<name>A0A918ANL1_9PSEU</name>
<proteinExistence type="predicted"/>
<protein>
    <recommendedName>
        <fullName evidence="4">GrpE protein</fullName>
    </recommendedName>
</protein>
<organism evidence="2 3">
    <name type="scientific">Saccharothrix coeruleofusca</name>
    <dbReference type="NCBI Taxonomy" id="33919"/>
    <lineage>
        <taxon>Bacteria</taxon>
        <taxon>Bacillati</taxon>
        <taxon>Actinomycetota</taxon>
        <taxon>Actinomycetes</taxon>
        <taxon>Pseudonocardiales</taxon>
        <taxon>Pseudonocardiaceae</taxon>
        <taxon>Saccharothrix</taxon>
    </lineage>
</organism>
<dbReference type="InterPro" id="IPR009012">
    <property type="entry name" value="GrpE_head"/>
</dbReference>
<reference evidence="2" key="1">
    <citation type="journal article" date="2014" name="Int. J. Syst. Evol. Microbiol.">
        <title>Complete genome sequence of Corynebacterium casei LMG S-19264T (=DSM 44701T), isolated from a smear-ripened cheese.</title>
        <authorList>
            <consortium name="US DOE Joint Genome Institute (JGI-PGF)"/>
            <person name="Walter F."/>
            <person name="Albersmeier A."/>
            <person name="Kalinowski J."/>
            <person name="Ruckert C."/>
        </authorList>
    </citation>
    <scope>NUCLEOTIDE SEQUENCE</scope>
    <source>
        <strain evidence="2">JCM 3313</strain>
    </source>
</reference>
<reference evidence="2" key="2">
    <citation type="submission" date="2020-09" db="EMBL/GenBank/DDBJ databases">
        <authorList>
            <person name="Sun Q."/>
            <person name="Ohkuma M."/>
        </authorList>
    </citation>
    <scope>NUCLEOTIDE SEQUENCE</scope>
    <source>
        <strain evidence="2">JCM 3313</strain>
    </source>
</reference>
<dbReference type="Pfam" id="PF01025">
    <property type="entry name" value="GrpE"/>
    <property type="match status" value="1"/>
</dbReference>